<feature type="domain" description="Transposase IS204/IS1001/IS1096/IS1165 DDE" evidence="1">
    <location>
        <begin position="13"/>
        <end position="267"/>
    </location>
</feature>
<evidence type="ECO:0000259" key="1">
    <source>
        <dbReference type="Pfam" id="PF01610"/>
    </source>
</evidence>
<dbReference type="Pfam" id="PF01610">
    <property type="entry name" value="DDE_Tnp_ISL3"/>
    <property type="match status" value="1"/>
</dbReference>
<reference evidence="2" key="2">
    <citation type="submission" date="2021-04" db="EMBL/GenBank/DDBJ databases">
        <authorList>
            <person name="Gilroy R."/>
        </authorList>
    </citation>
    <scope>NUCLEOTIDE SEQUENCE</scope>
    <source>
        <strain evidence="2">CHK172-16539</strain>
    </source>
</reference>
<dbReference type="Proteomes" id="UP000824063">
    <property type="component" value="Unassembled WGS sequence"/>
</dbReference>
<dbReference type="InterPro" id="IPR047951">
    <property type="entry name" value="Transpos_ISL3"/>
</dbReference>
<organism evidence="2 3">
    <name type="scientific">Candidatus Enterococcus avicola</name>
    <dbReference type="NCBI Taxonomy" id="2838561"/>
    <lineage>
        <taxon>Bacteria</taxon>
        <taxon>Bacillati</taxon>
        <taxon>Bacillota</taxon>
        <taxon>Bacilli</taxon>
        <taxon>Lactobacillales</taxon>
        <taxon>Enterococcaceae</taxon>
        <taxon>Enterococcus</taxon>
    </lineage>
</organism>
<dbReference type="PANTHER" id="PTHR33498:SF1">
    <property type="entry name" value="TRANSPOSASE FOR INSERTION SEQUENCE ELEMENT IS1557"/>
    <property type="match status" value="1"/>
</dbReference>
<dbReference type="EMBL" id="DXBN01000194">
    <property type="protein sequence ID" value="HIZ53936.1"/>
    <property type="molecule type" value="Genomic_DNA"/>
</dbReference>
<dbReference type="NCBIfam" id="NF033550">
    <property type="entry name" value="transpos_ISL3"/>
    <property type="match status" value="1"/>
</dbReference>
<accession>A0A9D2JHS9</accession>
<evidence type="ECO:0000313" key="2">
    <source>
        <dbReference type="EMBL" id="HIZ53936.1"/>
    </source>
</evidence>
<comment type="caution">
    <text evidence="2">The sequence shown here is derived from an EMBL/GenBank/DDBJ whole genome shotgun (WGS) entry which is preliminary data.</text>
</comment>
<sequence>MTGSTSQTLPQVLCIDEFKSMKSCEGAMSFICVDGTNNRLFEVLEDRRLGKLVQYFMRFPRKSCLGVRYLVMDMNASYHQLIKLVFPNAQIVTNRFHIVQQITRSLNQLRIKKMNSFNTSNPEDKKKYRRLKRYWKLILKDSDSLDNRQPAYHAMFKRYLYTQDIIDELLSYDAQLKLAYEAVQLLHYYRKKKDTDGFFSTIQMLDKALPQWFRKKLCFLKKYKQGIQNAFELCYSNGVTEGLNNKIKLIKRVSYGYRNFYHLRDRIYIIQGFIFAPSEAI</sequence>
<proteinExistence type="predicted"/>
<name>A0A9D2JHS9_9ENTE</name>
<dbReference type="AlphaFoldDB" id="A0A9D2JHS9"/>
<dbReference type="PANTHER" id="PTHR33498">
    <property type="entry name" value="TRANSPOSASE FOR INSERTION SEQUENCE ELEMENT IS1557"/>
    <property type="match status" value="1"/>
</dbReference>
<reference evidence="2" key="1">
    <citation type="journal article" date="2021" name="PeerJ">
        <title>Extensive microbial diversity within the chicken gut microbiome revealed by metagenomics and culture.</title>
        <authorList>
            <person name="Gilroy R."/>
            <person name="Ravi A."/>
            <person name="Getino M."/>
            <person name="Pursley I."/>
            <person name="Horton D.L."/>
            <person name="Alikhan N.F."/>
            <person name="Baker D."/>
            <person name="Gharbi K."/>
            <person name="Hall N."/>
            <person name="Watson M."/>
            <person name="Adriaenssens E.M."/>
            <person name="Foster-Nyarko E."/>
            <person name="Jarju S."/>
            <person name="Secka A."/>
            <person name="Antonio M."/>
            <person name="Oren A."/>
            <person name="Chaudhuri R.R."/>
            <person name="La Ragione R."/>
            <person name="Hildebrand F."/>
            <person name="Pallen M.J."/>
        </authorList>
    </citation>
    <scope>NUCLEOTIDE SEQUENCE</scope>
    <source>
        <strain evidence="2">CHK172-16539</strain>
    </source>
</reference>
<dbReference type="InterPro" id="IPR002560">
    <property type="entry name" value="Transposase_DDE"/>
</dbReference>
<protein>
    <submittedName>
        <fullName evidence="2">ISL3 family transposase</fullName>
    </submittedName>
</protein>
<gene>
    <name evidence="2" type="ORF">IAA20_08350</name>
</gene>
<evidence type="ECO:0000313" key="3">
    <source>
        <dbReference type="Proteomes" id="UP000824063"/>
    </source>
</evidence>